<dbReference type="AlphaFoldDB" id="A0A7W8HIG6"/>
<dbReference type="RefSeq" id="WP_183968421.1">
    <property type="nucleotide sequence ID" value="NZ_BAABEW010000012.1"/>
</dbReference>
<dbReference type="PANTHER" id="PTHR30212">
    <property type="entry name" value="PROTEIN YIIM"/>
    <property type="match status" value="1"/>
</dbReference>
<gene>
    <name evidence="2" type="ORF">HNQ70_002697</name>
</gene>
<organism evidence="2 3">
    <name type="scientific">Quisquiliibacterium transsilvanicum</name>
    <dbReference type="NCBI Taxonomy" id="1549638"/>
    <lineage>
        <taxon>Bacteria</taxon>
        <taxon>Pseudomonadati</taxon>
        <taxon>Pseudomonadota</taxon>
        <taxon>Betaproteobacteria</taxon>
        <taxon>Burkholderiales</taxon>
        <taxon>Burkholderiaceae</taxon>
        <taxon>Quisquiliibacterium</taxon>
    </lineage>
</organism>
<evidence type="ECO:0000313" key="2">
    <source>
        <dbReference type="EMBL" id="MBB5272674.1"/>
    </source>
</evidence>
<dbReference type="PANTHER" id="PTHR30212:SF2">
    <property type="entry name" value="PROTEIN YIIM"/>
    <property type="match status" value="1"/>
</dbReference>
<evidence type="ECO:0000313" key="3">
    <source>
        <dbReference type="Proteomes" id="UP000532440"/>
    </source>
</evidence>
<proteinExistence type="predicted"/>
<evidence type="ECO:0000259" key="1">
    <source>
        <dbReference type="PROSITE" id="PS51340"/>
    </source>
</evidence>
<name>A0A7W8HIG6_9BURK</name>
<sequence>MSTSPRLLAVCTGRVAPLVVTERGAPETVISAIAKSPLGSPAAPVAVRVGPLGLEGDEQADLTVHGGLDKAVYVYPVTHYAFWQTVRAQAGVPAQREPSPITGTALPPGTMGENLLVAGLLEADVWIGDRLHIGEVELRVESPRQPCYKFNARMGFKWAVKMMVESGYTGFYCSVLRPGSLCAGDAVQLLPGDRVLSVEQTHRLLNRPKRR</sequence>
<dbReference type="SUPFAM" id="SSF50800">
    <property type="entry name" value="PK beta-barrel domain-like"/>
    <property type="match status" value="1"/>
</dbReference>
<accession>A0A7W8HIG6</accession>
<dbReference type="InterPro" id="IPR011037">
    <property type="entry name" value="Pyrv_Knase-like_insert_dom_sf"/>
</dbReference>
<dbReference type="GO" id="GO:0030151">
    <property type="term" value="F:molybdenum ion binding"/>
    <property type="evidence" value="ECO:0007669"/>
    <property type="project" value="InterPro"/>
</dbReference>
<keyword evidence="3" id="KW-1185">Reference proteome</keyword>
<protein>
    <submittedName>
        <fullName evidence="2">MOSC domain-containing protein YiiM</fullName>
    </submittedName>
</protein>
<reference evidence="2 3" key="1">
    <citation type="submission" date="2020-08" db="EMBL/GenBank/DDBJ databases">
        <title>Genomic Encyclopedia of Type Strains, Phase IV (KMG-IV): sequencing the most valuable type-strain genomes for metagenomic binning, comparative biology and taxonomic classification.</title>
        <authorList>
            <person name="Goeker M."/>
        </authorList>
    </citation>
    <scope>NUCLEOTIDE SEQUENCE [LARGE SCALE GENOMIC DNA]</scope>
    <source>
        <strain evidence="2 3">DSM 29781</strain>
    </source>
</reference>
<dbReference type="InterPro" id="IPR005302">
    <property type="entry name" value="MoCF_Sase_C"/>
</dbReference>
<dbReference type="InterPro" id="IPR052353">
    <property type="entry name" value="Benzoxazolinone_Detox_Enz"/>
</dbReference>
<dbReference type="PROSITE" id="PS51340">
    <property type="entry name" value="MOSC"/>
    <property type="match status" value="1"/>
</dbReference>
<feature type="domain" description="MOSC" evidence="1">
    <location>
        <begin position="41"/>
        <end position="190"/>
    </location>
</feature>
<dbReference type="Proteomes" id="UP000532440">
    <property type="component" value="Unassembled WGS sequence"/>
</dbReference>
<comment type="caution">
    <text evidence="2">The sequence shown here is derived from an EMBL/GenBank/DDBJ whole genome shotgun (WGS) entry which is preliminary data.</text>
</comment>
<dbReference type="Pfam" id="PF03473">
    <property type="entry name" value="MOSC"/>
    <property type="match status" value="1"/>
</dbReference>
<dbReference type="EMBL" id="JACHGB010000005">
    <property type="protein sequence ID" value="MBB5272674.1"/>
    <property type="molecule type" value="Genomic_DNA"/>
</dbReference>
<dbReference type="Gene3D" id="2.40.33.20">
    <property type="entry name" value="PK beta-barrel domain-like"/>
    <property type="match status" value="1"/>
</dbReference>
<dbReference type="GO" id="GO:0030170">
    <property type="term" value="F:pyridoxal phosphate binding"/>
    <property type="evidence" value="ECO:0007669"/>
    <property type="project" value="InterPro"/>
</dbReference>
<dbReference type="GO" id="GO:0003824">
    <property type="term" value="F:catalytic activity"/>
    <property type="evidence" value="ECO:0007669"/>
    <property type="project" value="InterPro"/>
</dbReference>